<evidence type="ECO:0000256" key="9">
    <source>
        <dbReference type="ARBA" id="ARBA00023204"/>
    </source>
</evidence>
<dbReference type="GO" id="GO:0003677">
    <property type="term" value="F:DNA binding"/>
    <property type="evidence" value="ECO:0007669"/>
    <property type="project" value="UniProtKB-UniRule"/>
</dbReference>
<comment type="function">
    <text evidence="12">DNA repair enzyme that has both DNA N-glycosylase activity and AP-lyase activity. The DNA N-glycosylase activity releases various damaged pyrimidines from DNA by cleaving the N-glycosidic bond, leaving an AP (apurinic/apyrimidinic) site. The AP-lyase activity cleaves the phosphodiester bond 3' to the AP site by a beta-elimination, leaving a 3'-terminal unsaturated sugar and a product with a terminal 5'-phosphate.</text>
</comment>
<dbReference type="SMART" id="SM00478">
    <property type="entry name" value="ENDO3c"/>
    <property type="match status" value="1"/>
</dbReference>
<keyword evidence="14" id="KW-0540">Nuclease</keyword>
<sequence>MGWFWLLCTINVGAILLPPVPVCTFLAMTRNERYTYILDYFRAQSPVVTTELEFGSAFQLLVATLLSAQCTDKRINQVTPALFKRFPTAEAMAKADVDEVYELVKSVSYPNAKANHLVAMSRKLVDDFKGEMPSTTAELTTLPGVGRKTANVLQAVWFDKPNMAVDTHVYRVSHRMGLVSKKANTPLKVEQELLRHIPTADVNKAHHWLLLHGRYVCTSRKAKCEECVFNDICPKLLEGSKLE</sequence>
<evidence type="ECO:0000313" key="14">
    <source>
        <dbReference type="EMBL" id="PXX22950.1"/>
    </source>
</evidence>
<keyword evidence="3 12" id="KW-0479">Metal-binding</keyword>
<dbReference type="EMBL" id="QJJX01000008">
    <property type="protein sequence ID" value="PXX22950.1"/>
    <property type="molecule type" value="Genomic_DNA"/>
</dbReference>
<evidence type="ECO:0000256" key="4">
    <source>
        <dbReference type="ARBA" id="ARBA00022763"/>
    </source>
</evidence>
<dbReference type="GO" id="GO:0046872">
    <property type="term" value="F:metal ion binding"/>
    <property type="evidence" value="ECO:0007669"/>
    <property type="project" value="UniProtKB-KW"/>
</dbReference>
<protein>
    <recommendedName>
        <fullName evidence="12">Endonuclease III</fullName>
        <ecNumber evidence="12">4.2.99.18</ecNumber>
    </recommendedName>
    <alternativeName>
        <fullName evidence="12">DNA-(apurinic or apyrimidinic site) lyase</fullName>
    </alternativeName>
</protein>
<dbReference type="GO" id="GO:0140078">
    <property type="term" value="F:class I DNA-(apurinic or apyrimidinic site) endonuclease activity"/>
    <property type="evidence" value="ECO:0007669"/>
    <property type="project" value="UniProtKB-EC"/>
</dbReference>
<feature type="binding site" evidence="12">
    <location>
        <position position="233"/>
    </location>
    <ligand>
        <name>[4Fe-4S] cluster</name>
        <dbReference type="ChEBI" id="CHEBI:49883"/>
    </ligand>
</feature>
<evidence type="ECO:0000259" key="13">
    <source>
        <dbReference type="SMART" id="SM00478"/>
    </source>
</evidence>
<dbReference type="STRING" id="1122991.GCA_000613445_02758"/>
<keyword evidence="8 12" id="KW-0238">DNA-binding</keyword>
<keyword evidence="9 12" id="KW-0234">DNA repair</keyword>
<keyword evidence="2 12" id="KW-0004">4Fe-4S</keyword>
<accession>A0A318I1J6</accession>
<dbReference type="InterPro" id="IPR011257">
    <property type="entry name" value="DNA_glycosylase"/>
</dbReference>
<dbReference type="GO" id="GO:0051539">
    <property type="term" value="F:4 iron, 4 sulfur cluster binding"/>
    <property type="evidence" value="ECO:0007669"/>
    <property type="project" value="UniProtKB-UniRule"/>
</dbReference>
<dbReference type="Pfam" id="PF00730">
    <property type="entry name" value="HhH-GPD"/>
    <property type="match status" value="1"/>
</dbReference>
<dbReference type="CDD" id="cd00056">
    <property type="entry name" value="ENDO3c"/>
    <property type="match status" value="1"/>
</dbReference>
<dbReference type="AlphaFoldDB" id="A0A318I1J6"/>
<comment type="similarity">
    <text evidence="1 12">Belongs to the Nth/MutY family.</text>
</comment>
<evidence type="ECO:0000256" key="3">
    <source>
        <dbReference type="ARBA" id="ARBA00022723"/>
    </source>
</evidence>
<dbReference type="InterPro" id="IPR000445">
    <property type="entry name" value="HhH_motif"/>
</dbReference>
<comment type="cofactor">
    <cofactor evidence="12">
        <name>[4Fe-4S] cluster</name>
        <dbReference type="ChEBI" id="CHEBI:49883"/>
    </cofactor>
    <text evidence="12">Binds 1 [4Fe-4S] cluster.</text>
</comment>
<keyword evidence="4 12" id="KW-0227">DNA damage</keyword>
<feature type="binding site" evidence="12">
    <location>
        <position position="224"/>
    </location>
    <ligand>
        <name>[4Fe-4S] cluster</name>
        <dbReference type="ChEBI" id="CHEBI:49883"/>
    </ligand>
</feature>
<dbReference type="SMART" id="SM00525">
    <property type="entry name" value="FES"/>
    <property type="match status" value="1"/>
</dbReference>
<dbReference type="InterPro" id="IPR023170">
    <property type="entry name" value="HhH_base_excis_C"/>
</dbReference>
<evidence type="ECO:0000256" key="2">
    <source>
        <dbReference type="ARBA" id="ARBA00022485"/>
    </source>
</evidence>
<dbReference type="GO" id="GO:0006285">
    <property type="term" value="P:base-excision repair, AP site formation"/>
    <property type="evidence" value="ECO:0007669"/>
    <property type="project" value="TreeGrafter"/>
</dbReference>
<dbReference type="InterPro" id="IPR003265">
    <property type="entry name" value="HhH-GPD_domain"/>
</dbReference>
<evidence type="ECO:0000256" key="10">
    <source>
        <dbReference type="ARBA" id="ARBA00023239"/>
    </source>
</evidence>
<evidence type="ECO:0000256" key="8">
    <source>
        <dbReference type="ARBA" id="ARBA00023125"/>
    </source>
</evidence>
<dbReference type="FunFam" id="1.10.340.30:FF:000001">
    <property type="entry name" value="Endonuclease III"/>
    <property type="match status" value="1"/>
</dbReference>
<reference evidence="14 15" key="1">
    <citation type="submission" date="2018-05" db="EMBL/GenBank/DDBJ databases">
        <title>Genomic Encyclopedia of Type Strains, Phase I: the one thousand microbial genomes (KMG-I) project.</title>
        <authorList>
            <person name="Kyrpides N."/>
        </authorList>
    </citation>
    <scope>NUCLEOTIDE SEQUENCE [LARGE SCALE GENOMIC DNA]</scope>
    <source>
        <strain evidence="14 15">DSM 15611</strain>
    </source>
</reference>
<evidence type="ECO:0000313" key="15">
    <source>
        <dbReference type="Proteomes" id="UP000248314"/>
    </source>
</evidence>
<organism evidence="14 15">
    <name type="scientific">Hoylesella shahii DSM 15611 = JCM 12083</name>
    <dbReference type="NCBI Taxonomy" id="1122991"/>
    <lineage>
        <taxon>Bacteria</taxon>
        <taxon>Pseudomonadati</taxon>
        <taxon>Bacteroidota</taxon>
        <taxon>Bacteroidia</taxon>
        <taxon>Bacteroidales</taxon>
        <taxon>Prevotellaceae</taxon>
        <taxon>Hoylesella</taxon>
    </lineage>
</organism>
<dbReference type="HAMAP" id="MF_00942">
    <property type="entry name" value="Nth"/>
    <property type="match status" value="1"/>
</dbReference>
<comment type="caution">
    <text evidence="14">The sequence shown here is derived from an EMBL/GenBank/DDBJ whole genome shotgun (WGS) entry which is preliminary data.</text>
</comment>
<dbReference type="FunFam" id="1.10.1670.10:FF:000001">
    <property type="entry name" value="Endonuclease III"/>
    <property type="match status" value="1"/>
</dbReference>
<name>A0A318I1J6_9BACT</name>
<keyword evidence="6 12" id="KW-0408">Iron</keyword>
<proteinExistence type="inferred from homology"/>
<dbReference type="Proteomes" id="UP000248314">
    <property type="component" value="Unassembled WGS sequence"/>
</dbReference>
<dbReference type="PANTHER" id="PTHR10359:SF18">
    <property type="entry name" value="ENDONUCLEASE III"/>
    <property type="match status" value="1"/>
</dbReference>
<dbReference type="Pfam" id="PF00633">
    <property type="entry name" value="HHH"/>
    <property type="match status" value="1"/>
</dbReference>
<keyword evidence="7 12" id="KW-0411">Iron-sulfur</keyword>
<dbReference type="NCBIfam" id="TIGR01083">
    <property type="entry name" value="nth"/>
    <property type="match status" value="1"/>
</dbReference>
<dbReference type="InterPro" id="IPR005759">
    <property type="entry name" value="Nth"/>
</dbReference>
<dbReference type="SUPFAM" id="SSF48150">
    <property type="entry name" value="DNA-glycosylase"/>
    <property type="match status" value="1"/>
</dbReference>
<evidence type="ECO:0000256" key="6">
    <source>
        <dbReference type="ARBA" id="ARBA00023004"/>
    </source>
</evidence>
<evidence type="ECO:0000256" key="1">
    <source>
        <dbReference type="ARBA" id="ARBA00008343"/>
    </source>
</evidence>
<dbReference type="InterPro" id="IPR003651">
    <property type="entry name" value="Endonuclease3_FeS-loop_motif"/>
</dbReference>
<feature type="binding site" evidence="12">
    <location>
        <position position="217"/>
    </location>
    <ligand>
        <name>[4Fe-4S] cluster</name>
        <dbReference type="ChEBI" id="CHEBI:49883"/>
    </ligand>
</feature>
<dbReference type="PANTHER" id="PTHR10359">
    <property type="entry name" value="A/G-SPECIFIC ADENINE GLYCOSYLASE/ENDONUCLEASE III"/>
    <property type="match status" value="1"/>
</dbReference>
<keyword evidence="5 12" id="KW-0378">Hydrolase</keyword>
<gene>
    <name evidence="12" type="primary">nth</name>
    <name evidence="14" type="ORF">EJ73_00931</name>
</gene>
<feature type="binding site" evidence="12">
    <location>
        <position position="227"/>
    </location>
    <ligand>
        <name>[4Fe-4S] cluster</name>
        <dbReference type="ChEBI" id="CHEBI:49883"/>
    </ligand>
</feature>
<keyword evidence="11 12" id="KW-0326">Glycosidase</keyword>
<keyword evidence="10 12" id="KW-0456">Lyase</keyword>
<evidence type="ECO:0000256" key="5">
    <source>
        <dbReference type="ARBA" id="ARBA00022801"/>
    </source>
</evidence>
<keyword evidence="15" id="KW-1185">Reference proteome</keyword>
<dbReference type="GO" id="GO:0019104">
    <property type="term" value="F:DNA N-glycosylase activity"/>
    <property type="evidence" value="ECO:0007669"/>
    <property type="project" value="UniProtKB-UniRule"/>
</dbReference>
<comment type="catalytic activity">
    <reaction evidence="12">
        <text>2'-deoxyribonucleotide-(2'-deoxyribose 5'-phosphate)-2'-deoxyribonucleotide-DNA = a 3'-end 2'-deoxyribonucleotide-(2,3-dehydro-2,3-deoxyribose 5'-phosphate)-DNA + a 5'-end 5'-phospho-2'-deoxyribonucleoside-DNA + H(+)</text>
        <dbReference type="Rhea" id="RHEA:66592"/>
        <dbReference type="Rhea" id="RHEA-COMP:13180"/>
        <dbReference type="Rhea" id="RHEA-COMP:16897"/>
        <dbReference type="Rhea" id="RHEA-COMP:17067"/>
        <dbReference type="ChEBI" id="CHEBI:15378"/>
        <dbReference type="ChEBI" id="CHEBI:136412"/>
        <dbReference type="ChEBI" id="CHEBI:157695"/>
        <dbReference type="ChEBI" id="CHEBI:167181"/>
        <dbReference type="EC" id="4.2.99.18"/>
    </reaction>
</comment>
<dbReference type="EC" id="4.2.99.18" evidence="12"/>
<dbReference type="Gene3D" id="1.10.1670.10">
    <property type="entry name" value="Helix-hairpin-Helix base-excision DNA repair enzymes (C-terminal)"/>
    <property type="match status" value="1"/>
</dbReference>
<evidence type="ECO:0000256" key="7">
    <source>
        <dbReference type="ARBA" id="ARBA00023014"/>
    </source>
</evidence>
<evidence type="ECO:0000256" key="12">
    <source>
        <dbReference type="HAMAP-Rule" id="MF_00942"/>
    </source>
</evidence>
<keyword evidence="14" id="KW-0255">Endonuclease</keyword>
<dbReference type="Gene3D" id="1.10.340.30">
    <property type="entry name" value="Hypothetical protein, domain 2"/>
    <property type="match status" value="1"/>
</dbReference>
<feature type="domain" description="HhH-GPD" evidence="13">
    <location>
        <begin position="66"/>
        <end position="215"/>
    </location>
</feature>
<evidence type="ECO:0000256" key="11">
    <source>
        <dbReference type="ARBA" id="ARBA00023295"/>
    </source>
</evidence>